<accession>A0A1S1C9D9</accession>
<reference evidence="2" key="2">
    <citation type="submission" date="2015-06" db="EMBL/GenBank/DDBJ databases">
        <authorList>
            <person name="Radhakrishnan R."/>
            <person name="Underwood A."/>
            <person name="Al-Shahib A."/>
        </authorList>
    </citation>
    <scope>NUCLEOTIDE SEQUENCE</scope>
    <source>
        <strain evidence="2">P19_London_7_VIM_2_05_10</strain>
    </source>
</reference>
<reference evidence="6" key="1">
    <citation type="submission" date="2015-06" db="EMBL/GenBank/DDBJ databases">
        <authorList>
            <person name="Radhakrishnan Rajesh"/>
            <person name="Underwood Anthony"/>
            <person name="Al-Shahib Ali"/>
        </authorList>
    </citation>
    <scope>NUCLEOTIDE SEQUENCE [LARGE SCALE GENOMIC DNA]</scope>
    <source>
        <strain evidence="6">P19_London_7_VIM_2_05_10</strain>
    </source>
</reference>
<dbReference type="Proteomes" id="UP000270834">
    <property type="component" value="Unassembled WGS sequence"/>
</dbReference>
<dbReference type="EMBL" id="WXZT01000009">
    <property type="protein sequence ID" value="MZZ13132.1"/>
    <property type="molecule type" value="Genomic_DNA"/>
</dbReference>
<dbReference type="GO" id="GO:0016757">
    <property type="term" value="F:glycosyltransferase activity"/>
    <property type="evidence" value="ECO:0007669"/>
    <property type="project" value="UniProtKB-KW"/>
</dbReference>
<reference evidence="4 7" key="4">
    <citation type="submission" date="2018-08" db="EMBL/GenBank/DDBJ databases">
        <title>Recombination of ecologically and evolutionarily significant loci maintains genetic cohesion in the Pseudomonas syringae species complex.</title>
        <authorList>
            <person name="Dillon M."/>
            <person name="Thakur S."/>
            <person name="Almeida R.N.D."/>
            <person name="Weir B.S."/>
            <person name="Guttman D.S."/>
        </authorList>
    </citation>
    <scope>NUCLEOTIDE SEQUENCE [LARGE SCALE GENOMIC DNA]</scope>
    <source>
        <strain evidence="4 7">ICMP 7846</strain>
    </source>
</reference>
<dbReference type="Proteomes" id="UP000045039">
    <property type="component" value="Unassembled WGS sequence"/>
</dbReference>
<dbReference type="Proteomes" id="UP000284767">
    <property type="component" value="Unassembled WGS sequence"/>
</dbReference>
<feature type="domain" description="Glycosyltransferase subfamily 4-like N-terminal" evidence="1">
    <location>
        <begin position="15"/>
        <end position="175"/>
    </location>
</feature>
<name>A0A072ZD17_PSEAI</name>
<keyword evidence="2" id="KW-0808">Transferase</keyword>
<dbReference type="Pfam" id="PF13439">
    <property type="entry name" value="Glyco_transf_4"/>
    <property type="match status" value="1"/>
</dbReference>
<sequence length="371" mass="41084">MHIADMTMFYAPASGGVRTYLEAKHRHLWHYPGIRHSVLVPGASYRQANGIHEVPAPPLPFGNGYRFPLRRGPWRKVLRNLQPDLIEVGDPYLTAWAALDARRRLDVPVIGFYHSDLPLLVSNRMGAWLGTNADNYVSKLYGHFDRVLAPSRVMAEKLMRLGVADVHVQPLGVDLVTFHPSNRDPGLRQELGLDEETRLLVFAGRGSREKNLPVLLDAIQRLGDGYHLLLVGSNMPTRVPRNTSVVDHFCDSREVARLLASSDALLHAGDQETFGLVALEAMASGIPVVAVRAGALAEIVPERCGVLCAPNNGDAMACAVRELFSHDVELRGQRARRHVERQHAWDAVVAGLLLHYHAVLGDSEARFPRYG</sequence>
<dbReference type="EMBL" id="RBSQ01000004">
    <property type="protein sequence ID" value="RMS66943.1"/>
    <property type="molecule type" value="Genomic_DNA"/>
</dbReference>
<evidence type="ECO:0000313" key="6">
    <source>
        <dbReference type="Proteomes" id="UP000045039"/>
    </source>
</evidence>
<dbReference type="EMBL" id="CVVU01000021">
    <property type="protein sequence ID" value="CRO00696.1"/>
    <property type="molecule type" value="Genomic_DNA"/>
</dbReference>
<gene>
    <name evidence="2" type="primary">pimC</name>
    <name evidence="4" type="ORF">ALP65_00519</name>
    <name evidence="3" type="ORF">GUL26_12825</name>
    <name evidence="5" type="ORF">IPC1295_16090</name>
    <name evidence="2" type="ORF">PAERUG_P19_London_7_VIM_2_05_10_00526</name>
</gene>
<dbReference type="eggNOG" id="COG0438">
    <property type="taxonomic scope" value="Bacteria"/>
</dbReference>
<organism evidence="2 6">
    <name type="scientific">Pseudomonas aeruginosa</name>
    <dbReference type="NCBI Taxonomy" id="287"/>
    <lineage>
        <taxon>Bacteria</taxon>
        <taxon>Pseudomonadati</taxon>
        <taxon>Pseudomonadota</taxon>
        <taxon>Gammaproteobacteria</taxon>
        <taxon>Pseudomonadales</taxon>
        <taxon>Pseudomonadaceae</taxon>
        <taxon>Pseudomonas</taxon>
    </lineage>
</organism>
<evidence type="ECO:0000313" key="8">
    <source>
        <dbReference type="Proteomes" id="UP000284767"/>
    </source>
</evidence>
<dbReference type="PANTHER" id="PTHR45947:SF3">
    <property type="entry name" value="SULFOQUINOVOSYL TRANSFERASE SQD2"/>
    <property type="match status" value="1"/>
</dbReference>
<evidence type="ECO:0000313" key="5">
    <source>
        <dbReference type="EMBL" id="RPM15326.1"/>
    </source>
</evidence>
<dbReference type="OMA" id="HIADITM"/>
<evidence type="ECO:0000313" key="4">
    <source>
        <dbReference type="EMBL" id="RMS66943.1"/>
    </source>
</evidence>
<dbReference type="SUPFAM" id="SSF53756">
    <property type="entry name" value="UDP-Glycosyltransferase/glycogen phosphorylase"/>
    <property type="match status" value="1"/>
</dbReference>
<dbReference type="Gene3D" id="3.40.50.2000">
    <property type="entry name" value="Glycogen Phosphorylase B"/>
    <property type="match status" value="2"/>
</dbReference>
<dbReference type="RefSeq" id="WP_003101181.1">
    <property type="nucleotide sequence ID" value="NZ_AP031604.1"/>
</dbReference>
<proteinExistence type="predicted"/>
<dbReference type="AlphaFoldDB" id="A0A072ZD17"/>
<dbReference type="InterPro" id="IPR050194">
    <property type="entry name" value="Glycosyltransferase_grp1"/>
</dbReference>
<accession>A0A072ZD17</accession>
<dbReference type="EMBL" id="NSNE01000008">
    <property type="protein sequence ID" value="RPM15326.1"/>
    <property type="molecule type" value="Genomic_DNA"/>
</dbReference>
<evidence type="ECO:0000259" key="1">
    <source>
        <dbReference type="Pfam" id="PF13439"/>
    </source>
</evidence>
<dbReference type="EC" id="2.4.1.57" evidence="2"/>
<dbReference type="Pfam" id="PF13692">
    <property type="entry name" value="Glyco_trans_1_4"/>
    <property type="match status" value="1"/>
</dbReference>
<evidence type="ECO:0000313" key="3">
    <source>
        <dbReference type="EMBL" id="MZZ13132.1"/>
    </source>
</evidence>
<dbReference type="PANTHER" id="PTHR45947">
    <property type="entry name" value="SULFOQUINOVOSYL TRANSFERASE SQD2"/>
    <property type="match status" value="1"/>
</dbReference>
<dbReference type="SMR" id="A0A072ZD17"/>
<evidence type="ECO:0000313" key="7">
    <source>
        <dbReference type="Proteomes" id="UP000270834"/>
    </source>
</evidence>
<dbReference type="Proteomes" id="UP000644192">
    <property type="component" value="Unassembled WGS sequence"/>
</dbReference>
<dbReference type="InterPro" id="IPR028098">
    <property type="entry name" value="Glyco_trans_4-like_N"/>
</dbReference>
<dbReference type="CDD" id="cd03814">
    <property type="entry name" value="GT4-like"/>
    <property type="match status" value="1"/>
</dbReference>
<reference evidence="5 8" key="3">
    <citation type="submission" date="2017-08" db="EMBL/GenBank/DDBJ databases">
        <authorList>
            <person name="Feschi L."/>
            <person name="Jeukens J."/>
            <person name="Emond-Rheault J.-G."/>
            <person name="Kukavica-Ibrulj I."/>
            <person name="Boyle B."/>
            <person name="Levesque R.C."/>
        </authorList>
    </citation>
    <scope>NUCLEOTIDE SEQUENCE [LARGE SCALE GENOMIC DNA]</scope>
    <source>
        <strain evidence="5 8">PA-W36</strain>
    </source>
</reference>
<keyword evidence="2" id="KW-0328">Glycosyltransferase</keyword>
<protein>
    <submittedName>
        <fullName evidence="2">GDP-mannose-dependent alpha-(1-6)-phosphatidylinositol dimannoside mannosyltransferase</fullName>
        <ecNumber evidence="2">2.4.1.57</ecNumber>
    </submittedName>
    <submittedName>
        <fullName evidence="3 5">Glycosyltransferase</fullName>
    </submittedName>
</protein>
<evidence type="ECO:0000313" key="2">
    <source>
        <dbReference type="EMBL" id="CRO00696.1"/>
    </source>
</evidence>
<comment type="caution">
    <text evidence="2">The sequence shown here is derived from an EMBL/GenBank/DDBJ whole genome shotgun (WGS) entry which is preliminary data.</text>
</comment>
<reference evidence="5 8" key="5">
    <citation type="submission" date="2019-01" db="EMBL/GenBank/DDBJ databases">
        <title>The Pseudomonas aeruginosa pan-genome provides new insights on its population structure, horizontal gene transfer and pathogenicity.</title>
        <authorList>
            <person name="Freschi L."/>
            <person name="Vincent A.T."/>
            <person name="Jeukens J."/>
            <person name="Emond-Rheault J.-G."/>
            <person name="Kukavica-Ibrulj I."/>
            <person name="Dupont M.-J."/>
            <person name="Charette S.J."/>
            <person name="Boyle B."/>
            <person name="Levesque R.C."/>
        </authorList>
    </citation>
    <scope>NUCLEOTIDE SEQUENCE [LARGE SCALE GENOMIC DNA]</scope>
    <source>
        <strain evidence="5 8">PA-W36</strain>
    </source>
</reference>
<reference evidence="3" key="6">
    <citation type="submission" date="2020-01" db="EMBL/GenBank/DDBJ databases">
        <title>Bacteria Cultured from War Wounds Associated with the Conflict in Eastern Ukraine.</title>
        <authorList>
            <person name="Snesrud E."/>
            <person name="Galac M.R."/>
            <person name="Mc Gann P."/>
            <person name="Valentine K."/>
            <person name="Viacheslav K."/>
        </authorList>
    </citation>
    <scope>NUCLEOTIDE SEQUENCE</scope>
    <source>
        <strain evidence="3">VNMU148</strain>
    </source>
</reference>